<accession>A0ABS2PQ66</accession>
<gene>
    <name evidence="2" type="ORF">JOC28_000417</name>
</gene>
<protein>
    <submittedName>
        <fullName evidence="2">Uncharacterized protein</fullName>
    </submittedName>
</protein>
<dbReference type="Proteomes" id="UP000697472">
    <property type="component" value="Unassembled WGS sequence"/>
</dbReference>
<organism evidence="2 3">
    <name type="scientific">Streptococcus loxodontisalivarius</name>
    <dbReference type="NCBI Taxonomy" id="1349415"/>
    <lineage>
        <taxon>Bacteria</taxon>
        <taxon>Bacillati</taxon>
        <taxon>Bacillota</taxon>
        <taxon>Bacilli</taxon>
        <taxon>Lactobacillales</taxon>
        <taxon>Streptococcaceae</taxon>
        <taxon>Streptococcus</taxon>
    </lineage>
</organism>
<evidence type="ECO:0000313" key="2">
    <source>
        <dbReference type="EMBL" id="MBM7642125.1"/>
    </source>
</evidence>
<comment type="caution">
    <text evidence="2">The sequence shown here is derived from an EMBL/GenBank/DDBJ whole genome shotgun (WGS) entry which is preliminary data.</text>
</comment>
<keyword evidence="3" id="KW-1185">Reference proteome</keyword>
<sequence>MGKIRQPLADKILENSVSKHLASAIKEWQTISKIHNEIDGSIRCLCGQPGIKDWYELENVKNGKVLIHIGANCITYFTAATDFLPADSLKKLGKLKQTASEDQEPIFTKTHFPQSLINYLWENDVFTERPENNFHAYTDYKRFNELIHKGGRRASHSPEEYAELTQLWQDFIKPFLLDQPRKELHLETLDHSSFAYQKRIQELESQVAELQAQLAEKDESGSKLKSADKNEGKKRQPILPKPKEKEESLSAPSAYKTIQTITRRRKNKRHLLPSDFNAELLDYFLAREFITKAQESKLRTAMAHSNYALNDYLRKDVNAILIPLTETIKKDKSS</sequence>
<dbReference type="EMBL" id="JAFBEH010000005">
    <property type="protein sequence ID" value="MBM7642125.1"/>
    <property type="molecule type" value="Genomic_DNA"/>
</dbReference>
<proteinExistence type="predicted"/>
<dbReference type="RefSeq" id="WP_205008978.1">
    <property type="nucleotide sequence ID" value="NZ_JAFBEH010000005.1"/>
</dbReference>
<evidence type="ECO:0000313" key="3">
    <source>
        <dbReference type="Proteomes" id="UP000697472"/>
    </source>
</evidence>
<evidence type="ECO:0000256" key="1">
    <source>
        <dbReference type="SAM" id="MobiDB-lite"/>
    </source>
</evidence>
<feature type="region of interest" description="Disordered" evidence="1">
    <location>
        <begin position="214"/>
        <end position="252"/>
    </location>
</feature>
<reference evidence="2 3" key="1">
    <citation type="submission" date="2021-01" db="EMBL/GenBank/DDBJ databases">
        <title>Genomic Encyclopedia of Type Strains, Phase IV (KMG-IV): sequencing the most valuable type-strain genomes for metagenomic binning, comparative biology and taxonomic classification.</title>
        <authorList>
            <person name="Goeker M."/>
        </authorList>
    </citation>
    <scope>NUCLEOTIDE SEQUENCE [LARGE SCALE GENOMIC DNA]</scope>
    <source>
        <strain evidence="2 3">DSM 27382</strain>
    </source>
</reference>
<feature type="compositionally biased region" description="Basic and acidic residues" evidence="1">
    <location>
        <begin position="215"/>
        <end position="234"/>
    </location>
</feature>
<name>A0ABS2PQ66_9STRE</name>